<dbReference type="Gene3D" id="3.40.50.10860">
    <property type="entry name" value="Leucine Dehydrogenase, chain A, domain 1"/>
    <property type="match status" value="1"/>
</dbReference>
<dbReference type="GO" id="GO:0000166">
    <property type="term" value="F:nucleotide binding"/>
    <property type="evidence" value="ECO:0007669"/>
    <property type="project" value="UniProtKB-KW"/>
</dbReference>
<keyword evidence="9" id="KW-1185">Reference proteome</keyword>
<proteinExistence type="inferred from homology"/>
<evidence type="ECO:0000313" key="8">
    <source>
        <dbReference type="EMBL" id="GEO23185.1"/>
    </source>
</evidence>
<dbReference type="InterPro" id="IPR033524">
    <property type="entry name" value="Glu/Leu/Phe/Val_DH_AS"/>
</dbReference>
<comment type="caution">
    <text evidence="8">The sequence shown here is derived from an EMBL/GenBank/DDBJ whole genome shotgun (WGS) entry which is preliminary data.</text>
</comment>
<dbReference type="PROSITE" id="PS00074">
    <property type="entry name" value="GLFV_DEHYDROGENASE"/>
    <property type="match status" value="1"/>
</dbReference>
<evidence type="ECO:0000256" key="6">
    <source>
        <dbReference type="RuleBase" id="RU004417"/>
    </source>
</evidence>
<protein>
    <submittedName>
        <fullName evidence="8">Leucine dehydrogenase</fullName>
    </submittedName>
</protein>
<keyword evidence="2 6" id="KW-0560">Oxidoreductase</keyword>
<evidence type="ECO:0000313" key="9">
    <source>
        <dbReference type="Proteomes" id="UP000321301"/>
    </source>
</evidence>
<feature type="active site" description="Proton donor/acceptor" evidence="4">
    <location>
        <position position="92"/>
    </location>
</feature>
<dbReference type="InterPro" id="IPR036291">
    <property type="entry name" value="NAD(P)-bd_dom_sf"/>
</dbReference>
<dbReference type="PANTHER" id="PTHR42722:SF1">
    <property type="entry name" value="VALINE DEHYDROGENASE"/>
    <property type="match status" value="1"/>
</dbReference>
<sequence length="366" mass="39506">MAAIKTEEKPKINEIYAQMEEMEHEQLVICYDKPTGLKAIIAIHNTVLGPSLGGTRMWHYTNEADAIKDVLRLSRGMTFKASISGLNIGGGKAVLIGDPSLKTEAYLRRFGRFIESLGGRYITAEDMNTQTADMEYIAMETKHVTGLPESKGGGGDPSPVTAYGTYLGMKAAAKKAYGSDSLKGKRILIQGAGQVGKHLAEHLSKEDAILMVADINANRVAKVAASTGAKVVSAASIQDIPMDIFAPCAMGGQLNDQTIPVLTCDIVAGAANNQLDNEQVHARMLMEHGILYAPDFLINAGGLINVYQEYQGNYKKSLAIEKAEKIYDTCLAVFDLATSEGISPHEAALQKALKRIKDIGQLKMSW</sequence>
<evidence type="ECO:0000256" key="3">
    <source>
        <dbReference type="ARBA" id="ARBA00023027"/>
    </source>
</evidence>
<dbReference type="InterPro" id="IPR046346">
    <property type="entry name" value="Aminoacid_DH-like_N_sf"/>
</dbReference>
<dbReference type="SUPFAM" id="SSF51735">
    <property type="entry name" value="NAD(P)-binding Rossmann-fold domains"/>
    <property type="match status" value="1"/>
</dbReference>
<reference evidence="8 9" key="1">
    <citation type="submission" date="2019-07" db="EMBL/GenBank/DDBJ databases">
        <title>Whole genome shotgun sequence of Cyclobacterium qasimii NBRC 106168.</title>
        <authorList>
            <person name="Hosoyama A."/>
            <person name="Uohara A."/>
            <person name="Ohji S."/>
            <person name="Ichikawa N."/>
        </authorList>
    </citation>
    <scope>NUCLEOTIDE SEQUENCE [LARGE SCALE GENOMIC DNA]</scope>
    <source>
        <strain evidence="8 9">NBRC 106168</strain>
    </source>
</reference>
<gene>
    <name evidence="8" type="primary">vdh</name>
    <name evidence="8" type="ORF">CQA01_37190</name>
</gene>
<evidence type="ECO:0000256" key="2">
    <source>
        <dbReference type="ARBA" id="ARBA00023002"/>
    </source>
</evidence>
<dbReference type="PANTHER" id="PTHR42722">
    <property type="entry name" value="LEUCINE DEHYDROGENASE"/>
    <property type="match status" value="1"/>
</dbReference>
<dbReference type="InterPro" id="IPR006097">
    <property type="entry name" value="Glu/Leu/Phe/Val/Trp_DH_dimer"/>
</dbReference>
<organism evidence="8 9">
    <name type="scientific">Cyclobacterium qasimii</name>
    <dbReference type="NCBI Taxonomy" id="1350429"/>
    <lineage>
        <taxon>Bacteria</taxon>
        <taxon>Pseudomonadati</taxon>
        <taxon>Bacteroidota</taxon>
        <taxon>Cytophagia</taxon>
        <taxon>Cytophagales</taxon>
        <taxon>Cyclobacteriaceae</taxon>
        <taxon>Cyclobacterium</taxon>
    </lineage>
</organism>
<dbReference type="Gene3D" id="3.40.50.720">
    <property type="entry name" value="NAD(P)-binding Rossmann-like Domain"/>
    <property type="match status" value="1"/>
</dbReference>
<evidence type="ECO:0000256" key="5">
    <source>
        <dbReference type="PIRSR" id="PIRSR000188-2"/>
    </source>
</evidence>
<keyword evidence="5" id="KW-0547">Nucleotide-binding</keyword>
<accession>A0A512CG84</accession>
<feature type="binding site" evidence="5">
    <location>
        <begin position="191"/>
        <end position="196"/>
    </location>
    <ligand>
        <name>NAD(+)</name>
        <dbReference type="ChEBI" id="CHEBI:57540"/>
    </ligand>
</feature>
<comment type="similarity">
    <text evidence="1 6">Belongs to the Glu/Leu/Phe/Val dehydrogenases family.</text>
</comment>
<dbReference type="FunFam" id="3.40.50.10860:FF:000010">
    <property type="entry name" value="Leucine dehydrogenase"/>
    <property type="match status" value="1"/>
</dbReference>
<feature type="domain" description="Glutamate/phenylalanine/leucine/valine/L-tryptophan dehydrogenase C-terminal" evidence="7">
    <location>
        <begin position="155"/>
        <end position="364"/>
    </location>
</feature>
<dbReference type="PIRSF" id="PIRSF000188">
    <property type="entry name" value="Phe_leu_dh"/>
    <property type="match status" value="1"/>
</dbReference>
<dbReference type="GO" id="GO:0016639">
    <property type="term" value="F:oxidoreductase activity, acting on the CH-NH2 group of donors, NAD or NADP as acceptor"/>
    <property type="evidence" value="ECO:0007669"/>
    <property type="project" value="InterPro"/>
</dbReference>
<dbReference type="InterPro" id="IPR006095">
    <property type="entry name" value="Glu/Leu/Phe/Val/Trp_DH"/>
</dbReference>
<dbReference type="CDD" id="cd01075">
    <property type="entry name" value="NAD_bind_Leu_Phe_Val_DH"/>
    <property type="match status" value="1"/>
</dbReference>
<evidence type="ECO:0000259" key="7">
    <source>
        <dbReference type="SMART" id="SM00839"/>
    </source>
</evidence>
<dbReference type="Proteomes" id="UP000321301">
    <property type="component" value="Unassembled WGS sequence"/>
</dbReference>
<dbReference type="InterPro" id="IPR006096">
    <property type="entry name" value="Glu/Leu/Phe/Val/Trp_DH_C"/>
</dbReference>
<dbReference type="Pfam" id="PF00208">
    <property type="entry name" value="ELFV_dehydrog"/>
    <property type="match status" value="2"/>
</dbReference>
<evidence type="ECO:0000256" key="1">
    <source>
        <dbReference type="ARBA" id="ARBA00006382"/>
    </source>
</evidence>
<dbReference type="AlphaFoldDB" id="A0A512CG84"/>
<dbReference type="InterPro" id="IPR016211">
    <property type="entry name" value="Glu/Phe/Leu/Val/Trp_DH_bac/arc"/>
</dbReference>
<evidence type="ECO:0000256" key="4">
    <source>
        <dbReference type="PIRSR" id="PIRSR000188-1"/>
    </source>
</evidence>
<dbReference type="EMBL" id="BJYV01000021">
    <property type="protein sequence ID" value="GEO23185.1"/>
    <property type="molecule type" value="Genomic_DNA"/>
</dbReference>
<dbReference type="RefSeq" id="WP_020891945.1">
    <property type="nucleotide sequence ID" value="NZ_BJYV01000021.1"/>
</dbReference>
<dbReference type="PRINTS" id="PR00082">
    <property type="entry name" value="GLFDHDRGNASE"/>
</dbReference>
<name>A0A512CG84_9BACT</name>
<dbReference type="SUPFAM" id="SSF53223">
    <property type="entry name" value="Aminoacid dehydrogenase-like, N-terminal domain"/>
    <property type="match status" value="1"/>
</dbReference>
<dbReference type="GO" id="GO:0006520">
    <property type="term" value="P:amino acid metabolic process"/>
    <property type="evidence" value="ECO:0007669"/>
    <property type="project" value="InterPro"/>
</dbReference>
<dbReference type="SMART" id="SM00839">
    <property type="entry name" value="ELFV_dehydrog"/>
    <property type="match status" value="1"/>
</dbReference>
<dbReference type="Pfam" id="PF02812">
    <property type="entry name" value="ELFV_dehydrog_N"/>
    <property type="match status" value="1"/>
</dbReference>
<keyword evidence="3 5" id="KW-0520">NAD</keyword>